<feature type="signal peptide" evidence="1">
    <location>
        <begin position="1"/>
        <end position="21"/>
    </location>
</feature>
<evidence type="ECO:0000256" key="1">
    <source>
        <dbReference type="SAM" id="SignalP"/>
    </source>
</evidence>
<keyword evidence="1" id="KW-0732">Signal</keyword>
<evidence type="ECO:0000313" key="2">
    <source>
        <dbReference type="EMBL" id="KAB5555822.1"/>
    </source>
</evidence>
<accession>A0A5N5MLC3</accession>
<dbReference type="Proteomes" id="UP000327468">
    <property type="component" value="Chromosome 12"/>
</dbReference>
<protein>
    <recommendedName>
        <fullName evidence="4">Secreted protein</fullName>
    </recommendedName>
</protein>
<reference evidence="2 3" key="1">
    <citation type="submission" date="2019-06" db="EMBL/GenBank/DDBJ databases">
        <title>A chromosome-scale genome assembly of the striped catfish, Pangasianodon hypophthalmus.</title>
        <authorList>
            <person name="Wen M."/>
            <person name="Zahm M."/>
            <person name="Roques C."/>
            <person name="Cabau C."/>
            <person name="Klopp C."/>
            <person name="Donnadieu C."/>
            <person name="Jouanno E."/>
            <person name="Avarre J.-C."/>
            <person name="Campet M."/>
            <person name="Ha T.T.T."/>
            <person name="Dugue R."/>
            <person name="Lampietro C."/>
            <person name="Louis A."/>
            <person name="Herpin A."/>
            <person name="Echchiki A."/>
            <person name="Berthelot C."/>
            <person name="Parey E."/>
            <person name="Roest-Crollius H."/>
            <person name="Braasch I."/>
            <person name="Postlethwait J."/>
            <person name="Bobe J."/>
            <person name="Montfort J."/>
            <person name="Bouchez O."/>
            <person name="Begum T."/>
            <person name="Schartl M."/>
            <person name="Guiguen Y."/>
        </authorList>
    </citation>
    <scope>NUCLEOTIDE SEQUENCE [LARGE SCALE GENOMIC DNA]</scope>
    <source>
        <strain evidence="2 3">Indonesia</strain>
        <tissue evidence="2">Blood</tissue>
    </source>
</reference>
<gene>
    <name evidence="2" type="ORF">PHYPO_G00038540</name>
</gene>
<evidence type="ECO:0000313" key="3">
    <source>
        <dbReference type="Proteomes" id="UP000327468"/>
    </source>
</evidence>
<evidence type="ECO:0008006" key="4">
    <source>
        <dbReference type="Google" id="ProtNLM"/>
    </source>
</evidence>
<name>A0A5N5MLC3_PANHP</name>
<comment type="caution">
    <text evidence="2">The sequence shown here is derived from an EMBL/GenBank/DDBJ whole genome shotgun (WGS) entry which is preliminary data.</text>
</comment>
<organism evidence="2 3">
    <name type="scientific">Pangasianodon hypophthalmus</name>
    <name type="common">Striped catfish</name>
    <name type="synonym">Helicophagus hypophthalmus</name>
    <dbReference type="NCBI Taxonomy" id="310915"/>
    <lineage>
        <taxon>Eukaryota</taxon>
        <taxon>Metazoa</taxon>
        <taxon>Chordata</taxon>
        <taxon>Craniata</taxon>
        <taxon>Vertebrata</taxon>
        <taxon>Euteleostomi</taxon>
        <taxon>Actinopterygii</taxon>
        <taxon>Neopterygii</taxon>
        <taxon>Teleostei</taxon>
        <taxon>Ostariophysi</taxon>
        <taxon>Siluriformes</taxon>
        <taxon>Pangasiidae</taxon>
        <taxon>Pangasianodon</taxon>
    </lineage>
</organism>
<dbReference type="AlphaFoldDB" id="A0A5N5MLC3"/>
<proteinExistence type="predicted"/>
<keyword evidence="3" id="KW-1185">Reference proteome</keyword>
<feature type="chain" id="PRO_5024437693" description="Secreted protein" evidence="1">
    <location>
        <begin position="22"/>
        <end position="94"/>
    </location>
</feature>
<sequence length="94" mass="10586">MSAVFRFKSLFLCRLVFGVAGEFICGRSQAAGTSARFWADSRALGGVSNTFTRYRNPLPSSTALTWIFSKFQDKGWYLLQINRMDEAEALAYDV</sequence>
<dbReference type="EMBL" id="VFJC01000013">
    <property type="protein sequence ID" value="KAB5555822.1"/>
    <property type="molecule type" value="Genomic_DNA"/>
</dbReference>